<keyword evidence="9" id="KW-1185">Reference proteome</keyword>
<comment type="subcellular location">
    <subcellularLocation>
        <location evidence="1">Cell envelope</location>
    </subcellularLocation>
</comment>
<dbReference type="EMBL" id="JAESVN010000002">
    <property type="protein sequence ID" value="MBL4916845.1"/>
    <property type="molecule type" value="Genomic_DNA"/>
</dbReference>
<comment type="similarity">
    <text evidence="2">Belongs to the bacterial solute-binding protein 8 family.</text>
</comment>
<dbReference type="Pfam" id="PF01497">
    <property type="entry name" value="Peripla_BP_2"/>
    <property type="match status" value="1"/>
</dbReference>
<evidence type="ECO:0000256" key="3">
    <source>
        <dbReference type="ARBA" id="ARBA00022448"/>
    </source>
</evidence>
<gene>
    <name evidence="8" type="ORF">JL811_06375</name>
</gene>
<dbReference type="AlphaFoldDB" id="A0A8K0XZ83"/>
<protein>
    <submittedName>
        <fullName evidence="8">Siderophore ABC transporter substrate-binding protein</fullName>
    </submittedName>
</protein>
<dbReference type="Proteomes" id="UP000648908">
    <property type="component" value="Unassembled WGS sequence"/>
</dbReference>
<keyword evidence="3" id="KW-0813">Transport</keyword>
<evidence type="ECO:0000256" key="6">
    <source>
        <dbReference type="SAM" id="SignalP"/>
    </source>
</evidence>
<evidence type="ECO:0000313" key="9">
    <source>
        <dbReference type="Proteomes" id="UP000648908"/>
    </source>
</evidence>
<dbReference type="SUPFAM" id="SSF53807">
    <property type="entry name" value="Helical backbone' metal receptor"/>
    <property type="match status" value="1"/>
</dbReference>
<dbReference type="InterPro" id="IPR051313">
    <property type="entry name" value="Bact_iron-sidero_bind"/>
</dbReference>
<evidence type="ECO:0000256" key="4">
    <source>
        <dbReference type="ARBA" id="ARBA00022496"/>
    </source>
</evidence>
<dbReference type="GO" id="GO:0030288">
    <property type="term" value="C:outer membrane-bounded periplasmic space"/>
    <property type="evidence" value="ECO:0007669"/>
    <property type="project" value="TreeGrafter"/>
</dbReference>
<evidence type="ECO:0000259" key="7">
    <source>
        <dbReference type="PROSITE" id="PS50983"/>
    </source>
</evidence>
<dbReference type="PANTHER" id="PTHR30532:SF28">
    <property type="entry name" value="PETROBACTIN-BINDING PROTEIN YCLQ"/>
    <property type="match status" value="1"/>
</dbReference>
<evidence type="ECO:0000256" key="1">
    <source>
        <dbReference type="ARBA" id="ARBA00004196"/>
    </source>
</evidence>
<dbReference type="PROSITE" id="PS50983">
    <property type="entry name" value="FE_B12_PBP"/>
    <property type="match status" value="1"/>
</dbReference>
<dbReference type="InterPro" id="IPR002491">
    <property type="entry name" value="ABC_transptr_periplasmic_BD"/>
</dbReference>
<sequence>MLHFARPAALLACLALFPLSAVADEVTIRTARGDVTLMAGPERIAVLDIAALDTLTALGVTVQGVPDRLYVDYLDPVAAQARPVGTLFEPDLEALAALDPELVIAGGRSSTRIEMLTALAPTIDMTIWKDVMAEGRDRIAAYGLLFGREDRAAAMIAELDAKLAATAAAAQGKGRGLILSVNGPKISAYGRGSRFGWIHDALGLPEARENLDAAVHGDAVSFEFIAETNPDWIFVIDRSAAIGEDSMASDVLDNPLVARTVAAERGQIIYLSSTPAYIAGGGFTSMMTTLGELLTAFSR</sequence>
<feature type="signal peptide" evidence="6">
    <location>
        <begin position="1"/>
        <end position="23"/>
    </location>
</feature>
<reference evidence="8" key="1">
    <citation type="submission" date="2021-01" db="EMBL/GenBank/DDBJ databases">
        <title>Tabrizicola alba sp. nov. a motile alkaliphilic bacterium isolated from a soda lake.</title>
        <authorList>
            <person name="Szuroczki S."/>
            <person name="Abbaszade G."/>
            <person name="Schumann P."/>
            <person name="Toth E."/>
        </authorList>
    </citation>
    <scope>NUCLEOTIDE SEQUENCE</scope>
    <source>
        <strain evidence="8">DMG-N-6</strain>
    </source>
</reference>
<evidence type="ECO:0000256" key="2">
    <source>
        <dbReference type="ARBA" id="ARBA00008814"/>
    </source>
</evidence>
<keyword evidence="4" id="KW-0410">Iron transport</keyword>
<evidence type="ECO:0000256" key="5">
    <source>
        <dbReference type="ARBA" id="ARBA00022729"/>
    </source>
</evidence>
<dbReference type="InterPro" id="IPR033870">
    <property type="entry name" value="FatB"/>
</dbReference>
<evidence type="ECO:0000313" key="8">
    <source>
        <dbReference type="EMBL" id="MBL4916845.1"/>
    </source>
</evidence>
<proteinExistence type="inferred from homology"/>
<name>A0A8K0XZ83_9RHOB</name>
<keyword evidence="5 6" id="KW-0732">Signal</keyword>
<dbReference type="RefSeq" id="WP_202687652.1">
    <property type="nucleotide sequence ID" value="NZ_JAESVN010000002.1"/>
</dbReference>
<accession>A0A8K0XZ83</accession>
<keyword evidence="4" id="KW-0408">Iron</keyword>
<dbReference type="PANTHER" id="PTHR30532">
    <property type="entry name" value="IRON III DICITRATE-BINDING PERIPLASMIC PROTEIN"/>
    <property type="match status" value="1"/>
</dbReference>
<organism evidence="8 9">
    <name type="scientific">Szabonella alba</name>
    <dbReference type="NCBI Taxonomy" id="2804194"/>
    <lineage>
        <taxon>Bacteria</taxon>
        <taxon>Pseudomonadati</taxon>
        <taxon>Pseudomonadota</taxon>
        <taxon>Alphaproteobacteria</taxon>
        <taxon>Rhodobacterales</taxon>
        <taxon>Paracoccaceae</taxon>
        <taxon>Szabonella</taxon>
    </lineage>
</organism>
<feature type="chain" id="PRO_5035475671" evidence="6">
    <location>
        <begin position="24"/>
        <end position="299"/>
    </location>
</feature>
<comment type="caution">
    <text evidence="8">The sequence shown here is derived from an EMBL/GenBank/DDBJ whole genome shotgun (WGS) entry which is preliminary data.</text>
</comment>
<keyword evidence="4" id="KW-0406">Ion transport</keyword>
<dbReference type="CDD" id="cd01140">
    <property type="entry name" value="FatB"/>
    <property type="match status" value="1"/>
</dbReference>
<dbReference type="Gene3D" id="3.40.50.1980">
    <property type="entry name" value="Nitrogenase molybdenum iron protein domain"/>
    <property type="match status" value="2"/>
</dbReference>
<dbReference type="GO" id="GO:1901678">
    <property type="term" value="P:iron coordination entity transport"/>
    <property type="evidence" value="ECO:0007669"/>
    <property type="project" value="UniProtKB-ARBA"/>
</dbReference>
<feature type="domain" description="Fe/B12 periplasmic-binding" evidence="7">
    <location>
        <begin position="43"/>
        <end position="299"/>
    </location>
</feature>